<keyword evidence="2" id="KW-1185">Reference proteome</keyword>
<gene>
    <name evidence="1" type="ORF">GCM10011332_07360</name>
</gene>
<proteinExistence type="predicted"/>
<reference evidence="1" key="1">
    <citation type="journal article" date="2014" name="Int. J. Syst. Evol. Microbiol.">
        <title>Complete genome sequence of Corynebacterium casei LMG S-19264T (=DSM 44701T), isolated from a smear-ripened cheese.</title>
        <authorList>
            <consortium name="US DOE Joint Genome Institute (JGI-PGF)"/>
            <person name="Walter F."/>
            <person name="Albersmeier A."/>
            <person name="Kalinowski J."/>
            <person name="Ruckert C."/>
        </authorList>
    </citation>
    <scope>NUCLEOTIDE SEQUENCE</scope>
    <source>
        <strain evidence="1">CGMCC 1.15254</strain>
    </source>
</reference>
<dbReference type="InterPro" id="IPR024787">
    <property type="entry name" value="EcsC"/>
</dbReference>
<protein>
    <recommendedName>
        <fullName evidence="3">EcsC family protein</fullName>
    </recommendedName>
</protein>
<accession>A0A917BUJ1</accession>
<name>A0A917BUJ1_9PROT</name>
<evidence type="ECO:0008006" key="3">
    <source>
        <dbReference type="Google" id="ProtNLM"/>
    </source>
</evidence>
<comment type="caution">
    <text evidence="1">The sequence shown here is derived from an EMBL/GenBank/DDBJ whole genome shotgun (WGS) entry which is preliminary data.</text>
</comment>
<dbReference type="Pfam" id="PF12787">
    <property type="entry name" value="EcsC"/>
    <property type="match status" value="1"/>
</dbReference>
<organism evidence="1 2">
    <name type="scientific">Terasakiella brassicae</name>
    <dbReference type="NCBI Taxonomy" id="1634917"/>
    <lineage>
        <taxon>Bacteria</taxon>
        <taxon>Pseudomonadati</taxon>
        <taxon>Pseudomonadota</taxon>
        <taxon>Alphaproteobacteria</taxon>
        <taxon>Rhodospirillales</taxon>
        <taxon>Terasakiellaceae</taxon>
        <taxon>Terasakiella</taxon>
    </lineage>
</organism>
<dbReference type="AlphaFoldDB" id="A0A917BUJ1"/>
<dbReference type="EMBL" id="BMHV01000004">
    <property type="protein sequence ID" value="GGF56400.1"/>
    <property type="molecule type" value="Genomic_DNA"/>
</dbReference>
<dbReference type="Proteomes" id="UP000632498">
    <property type="component" value="Unassembled WGS sequence"/>
</dbReference>
<dbReference type="RefSeq" id="WP_188661748.1">
    <property type="nucleotide sequence ID" value="NZ_BMHV01000004.1"/>
</dbReference>
<evidence type="ECO:0000313" key="2">
    <source>
        <dbReference type="Proteomes" id="UP000632498"/>
    </source>
</evidence>
<reference evidence="1" key="2">
    <citation type="submission" date="2020-09" db="EMBL/GenBank/DDBJ databases">
        <authorList>
            <person name="Sun Q."/>
            <person name="Zhou Y."/>
        </authorList>
    </citation>
    <scope>NUCLEOTIDE SEQUENCE</scope>
    <source>
        <strain evidence="1">CGMCC 1.15254</strain>
    </source>
</reference>
<evidence type="ECO:0000313" key="1">
    <source>
        <dbReference type="EMBL" id="GGF56400.1"/>
    </source>
</evidence>
<sequence>MNTQVDHINTEANHNKPKFLQAVEMVLAKPEDIKQETVNLLEKFKKDKPDKTENEIRKLVSDKIISNYSYYSAFSGGTTAVTSIIPGIGTAVAITGGAAADAIACIKFQIEMTMALATVYGHDILDEEKRRLCYIIAGLGSISQAAKSGGNTIGKKAFSKLVQQHLKGATLQAVKEIFKKVGITFTRKAVEKSIPFGIGIIIGFSANKGLTWYVGSKARDFFTTER</sequence>